<organism evidence="5 7">
    <name type="scientific">Neospora caninum (strain Liverpool)</name>
    <dbReference type="NCBI Taxonomy" id="572307"/>
    <lineage>
        <taxon>Eukaryota</taxon>
        <taxon>Sar</taxon>
        <taxon>Alveolata</taxon>
        <taxon>Apicomplexa</taxon>
        <taxon>Conoidasida</taxon>
        <taxon>Coccidia</taxon>
        <taxon>Eucoccidiorida</taxon>
        <taxon>Eimeriorina</taxon>
        <taxon>Sarcocystidae</taxon>
        <taxon>Neospora</taxon>
    </lineage>
</organism>
<evidence type="ECO:0000256" key="1">
    <source>
        <dbReference type="ARBA" id="ARBA00022884"/>
    </source>
</evidence>
<gene>
    <name evidence="6" type="ORF">BN1204_043070</name>
    <name evidence="5" type="ORF">NCLIV_043070</name>
</gene>
<dbReference type="VEuPathDB" id="ToxoDB:NCLIV_043070"/>
<sequence length="244" mass="27153">MTQSMLDMSLDDIVAAHRDAAGDAPGRGGRGRGGGFGGRRGSFRGAQAGGGFASSFRGRGRGFSSWRRGDEDWEDSRSHAPFSRRRAFSPYSTPYSDRDGRWGPSRRGDRRGAPAFRESGGRTREPTAVVRVSNLDYSVLEEDLKELFAAVGEVVKVWLEYDRTDRSKGTGGCIFRHLSDAKRAIELFEGRRIEGLPLRLELLPPRHQETRRSPNFGPYGQDAFSRRGDRGSGSWRGVQDVEPW</sequence>
<dbReference type="InterPro" id="IPR000504">
    <property type="entry name" value="RRM_dom"/>
</dbReference>
<reference evidence="6" key="4">
    <citation type="journal article" date="2015" name="PLoS ONE">
        <title>Comprehensive Evaluation of Toxoplasma gondii VEG and Neospora caninum LIV Genomes with Tachyzoite Stage Transcriptome and Proteome Defines Novel Transcript Features.</title>
        <authorList>
            <person name="Ramaprasad A."/>
            <person name="Mourier T."/>
            <person name="Naeem R."/>
            <person name="Malas T.B."/>
            <person name="Moussa E."/>
            <person name="Panigrahi A."/>
            <person name="Vermont S.J."/>
            <person name="Otto T.D."/>
            <person name="Wastling J."/>
            <person name="Pain A."/>
        </authorList>
    </citation>
    <scope>NUCLEOTIDE SEQUENCE</scope>
    <source>
        <strain evidence="6">Liverpool</strain>
    </source>
</reference>
<dbReference type="RefSeq" id="XP_003881272.1">
    <property type="nucleotide sequence ID" value="XM_003881223.1"/>
</dbReference>
<dbReference type="GO" id="GO:0005634">
    <property type="term" value="C:nucleus"/>
    <property type="evidence" value="ECO:0007669"/>
    <property type="project" value="TreeGrafter"/>
</dbReference>
<feature type="compositionally biased region" description="Gly residues" evidence="3">
    <location>
        <begin position="25"/>
        <end position="40"/>
    </location>
</feature>
<protein>
    <submittedName>
        <fullName evidence="6">THO complex subunit 4</fullName>
    </submittedName>
</protein>
<reference evidence="5" key="2">
    <citation type="submission" date="2011-03" db="EMBL/GenBank/DDBJ databases">
        <title>Comparative genomics and transcriptomics of Neospora caninum and Toxoplasma gondii.</title>
        <authorList>
            <person name="Reid A.J."/>
            <person name="Sohal A."/>
            <person name="Harris D."/>
            <person name="Quail M."/>
            <person name="Sanders M."/>
            <person name="Berriman M."/>
            <person name="Wastling J.M."/>
            <person name="Pain A."/>
        </authorList>
    </citation>
    <scope>NUCLEOTIDE SEQUENCE</scope>
    <source>
        <strain evidence="5">Liverpool</strain>
    </source>
</reference>
<dbReference type="InterPro" id="IPR051229">
    <property type="entry name" value="ALYREF_mRNA_export"/>
</dbReference>
<dbReference type="InParanoid" id="F0VCA5"/>
<proteinExistence type="predicted"/>
<dbReference type="EMBL" id="FR823385">
    <property type="protein sequence ID" value="CBZ51239.1"/>
    <property type="molecule type" value="Genomic_DNA"/>
</dbReference>
<feature type="compositionally biased region" description="Basic and acidic residues" evidence="3">
    <location>
        <begin position="96"/>
        <end position="112"/>
    </location>
</feature>
<dbReference type="OMA" id="YNAECKM"/>
<evidence type="ECO:0000313" key="7">
    <source>
        <dbReference type="Proteomes" id="UP000007494"/>
    </source>
</evidence>
<reference evidence="7" key="3">
    <citation type="journal article" date="2012" name="PLoS Pathog.">
        <title>Comparative genomics of the apicomplexan parasites Toxoplasma gondii and Neospora caninum: Coccidia differing in host range and transmission strategy.</title>
        <authorList>
            <person name="Reid A.J."/>
            <person name="Vermont S.J."/>
            <person name="Cotton J.A."/>
            <person name="Harris D."/>
            <person name="Hill-Cawthorne G.A."/>
            <person name="Konen-Waisman S."/>
            <person name="Latham S.M."/>
            <person name="Mourier T."/>
            <person name="Norton R."/>
            <person name="Quail M.A."/>
            <person name="Sanders M."/>
            <person name="Shanmugam D."/>
            <person name="Sohal A."/>
            <person name="Wasmuth J.D."/>
            <person name="Brunk B."/>
            <person name="Grigg M.E."/>
            <person name="Howard J.C."/>
            <person name="Parkinson J."/>
            <person name="Roos D.S."/>
            <person name="Trees A.J."/>
            <person name="Berriman M."/>
            <person name="Pain A."/>
            <person name="Wastling J.M."/>
        </authorList>
    </citation>
    <scope>NUCLEOTIDE SEQUENCE [LARGE SCALE GENOMIC DNA]</scope>
    <source>
        <strain evidence="7">Liverpool</strain>
    </source>
</reference>
<dbReference type="GO" id="GO:0003729">
    <property type="term" value="F:mRNA binding"/>
    <property type="evidence" value="ECO:0007669"/>
    <property type="project" value="TreeGrafter"/>
</dbReference>
<feature type="compositionally biased region" description="Low complexity" evidence="3">
    <location>
        <begin position="53"/>
        <end position="66"/>
    </location>
</feature>
<evidence type="ECO:0000256" key="3">
    <source>
        <dbReference type="SAM" id="MobiDB-lite"/>
    </source>
</evidence>
<dbReference type="GO" id="GO:0006406">
    <property type="term" value="P:mRNA export from nucleus"/>
    <property type="evidence" value="ECO:0007669"/>
    <property type="project" value="TreeGrafter"/>
</dbReference>
<dbReference type="PANTHER" id="PTHR19965:SF35">
    <property type="entry name" value="RNA ANNEALING PROTEIN YRA1"/>
    <property type="match status" value="1"/>
</dbReference>
<keyword evidence="1 2" id="KW-0694">RNA-binding</keyword>
<evidence type="ECO:0000259" key="4">
    <source>
        <dbReference type="PROSITE" id="PS50102"/>
    </source>
</evidence>
<evidence type="ECO:0000313" key="5">
    <source>
        <dbReference type="EMBL" id="CBZ51239.1"/>
    </source>
</evidence>
<feature type="region of interest" description="Disordered" evidence="3">
    <location>
        <begin position="17"/>
        <end position="124"/>
    </location>
</feature>
<accession>F0VCA5</accession>
<dbReference type="OrthoDB" id="1049195at2759"/>
<feature type="compositionally biased region" description="Basic and acidic residues" evidence="3">
    <location>
        <begin position="67"/>
        <end position="78"/>
    </location>
</feature>
<dbReference type="PANTHER" id="PTHR19965">
    <property type="entry name" value="RNA AND EXPORT FACTOR BINDING PROTEIN"/>
    <property type="match status" value="1"/>
</dbReference>
<dbReference type="PROSITE" id="PS50102">
    <property type="entry name" value="RRM"/>
    <property type="match status" value="1"/>
</dbReference>
<dbReference type="eggNOG" id="KOG0533">
    <property type="taxonomic scope" value="Eukaryota"/>
</dbReference>
<name>F0VCA5_NEOCL</name>
<dbReference type="AlphaFoldDB" id="F0VCA5"/>
<dbReference type="InterPro" id="IPR035979">
    <property type="entry name" value="RBD_domain_sf"/>
</dbReference>
<evidence type="ECO:0000313" key="6">
    <source>
        <dbReference type="EMBL" id="CEL68554.1"/>
    </source>
</evidence>
<evidence type="ECO:0000256" key="2">
    <source>
        <dbReference type="PROSITE-ProRule" id="PRU00176"/>
    </source>
</evidence>
<dbReference type="SMART" id="SM00360">
    <property type="entry name" value="RRM"/>
    <property type="match status" value="1"/>
</dbReference>
<dbReference type="InterPro" id="IPR012677">
    <property type="entry name" value="Nucleotide-bd_a/b_plait_sf"/>
</dbReference>
<reference evidence="5" key="1">
    <citation type="submission" date="2011-02" db="EMBL/GenBank/DDBJ databases">
        <authorList>
            <person name="Aslett M."/>
        </authorList>
    </citation>
    <scope>NUCLEOTIDE SEQUENCE</scope>
    <source>
        <strain evidence="5">Liverpool</strain>
    </source>
</reference>
<dbReference type="Gene3D" id="3.30.70.330">
    <property type="match status" value="1"/>
</dbReference>
<dbReference type="EMBL" id="LN714484">
    <property type="protein sequence ID" value="CEL68554.1"/>
    <property type="molecule type" value="Genomic_DNA"/>
</dbReference>
<feature type="region of interest" description="Disordered" evidence="3">
    <location>
        <begin position="207"/>
        <end position="244"/>
    </location>
</feature>
<dbReference type="Proteomes" id="UP000007494">
    <property type="component" value="Chromosome IX"/>
</dbReference>
<keyword evidence="7" id="KW-1185">Reference proteome</keyword>
<dbReference type="Pfam" id="PF00076">
    <property type="entry name" value="RRM_1"/>
    <property type="match status" value="1"/>
</dbReference>
<dbReference type="GeneID" id="13440224"/>
<dbReference type="SUPFAM" id="SSF54928">
    <property type="entry name" value="RNA-binding domain, RBD"/>
    <property type="match status" value="1"/>
</dbReference>
<feature type="domain" description="RRM" evidence="4">
    <location>
        <begin position="128"/>
        <end position="205"/>
    </location>
</feature>
<dbReference type="CDD" id="cd12418">
    <property type="entry name" value="RRM_Aly_REF_like"/>
    <property type="match status" value="1"/>
</dbReference>